<keyword evidence="4" id="KW-1185">Reference proteome</keyword>
<name>A0A074ZD98_OPIVI</name>
<feature type="region of interest" description="Disordered" evidence="1">
    <location>
        <begin position="1809"/>
        <end position="1829"/>
    </location>
</feature>
<dbReference type="InterPro" id="IPR035963">
    <property type="entry name" value="FERM_2"/>
</dbReference>
<feature type="compositionally biased region" description="Basic residues" evidence="1">
    <location>
        <begin position="1323"/>
        <end position="1332"/>
    </location>
</feature>
<dbReference type="KEGG" id="ovi:T265_07253"/>
<feature type="compositionally biased region" description="Polar residues" evidence="1">
    <location>
        <begin position="2632"/>
        <end position="2644"/>
    </location>
</feature>
<accession>A0A074ZD98</accession>
<feature type="region of interest" description="Disordered" evidence="1">
    <location>
        <begin position="948"/>
        <end position="985"/>
    </location>
</feature>
<feature type="region of interest" description="Disordered" evidence="1">
    <location>
        <begin position="2628"/>
        <end position="2652"/>
    </location>
</feature>
<feature type="region of interest" description="Disordered" evidence="1">
    <location>
        <begin position="2527"/>
        <end position="2550"/>
    </location>
</feature>
<feature type="region of interest" description="Disordered" evidence="1">
    <location>
        <begin position="585"/>
        <end position="619"/>
    </location>
</feature>
<dbReference type="InterPro" id="IPR051835">
    <property type="entry name" value="RAC1-GEF"/>
</dbReference>
<sequence>MEVQCAGRGLRKMQLKVLHLDDTVHTFQLSVHATGQELHASMVDRLHLLESDYFDLEYVNDEGMRVSVQTSGYLFALQVKRDLVTGTLLCSENTAALLASGLSPSEADLALLDTARKVEFYGLRLHFVRCFPVQNHEGLGLNLAVSHLGILVFQNLIRINTFSWAKIRKLSFKRKRFLVKLQPERFVSDDFQYFFGGTSSFTVKSKLGDQLHGLRLWFSSNGAIVLIRPSTAHTGCAFSFSYFTLFVLSFPVSSDVLSWILGIPDVRNRSCTNTFKSTEKTESTLRGALVFFAQLYMSSKLKLTVGNAEFLGEEFELSDSSGKNRKSVKRLLEFAVKNYCLKLPSSARRAYSTLLSGSSYTSKRLQTASLQLRSSSADRRTATMFSNNLGVSLTNSLGHSSGLKRTQSEGTRPAANDSQEESAVMVSGKSNADELPEAPTSGYVTTTESAGSRQSTDANTVPETEEDIATNMERLEGEQVSEMDPLRWITETYRRMTGDWTGDGVLAEEKQDTSMVMRRAKSAAGSPRTSGTASLGRLDTELDSLLLHQQQGAPTVQIAAADDDGALTHFLLLSEISRTIVPGATIQTGPETSQSERQGDTSVQVSSPTEQQQQQQQASDILSDLTGAVLFSGADISDLVSRVVSPYPELSSEREEIRVSSSLSTTQPDLLSQADTGLSQRGFAHPATDLFGDTHRIAASLADTGTQQPIGSEAASAVSSFLTQPTGAQIQQTPTEFLDDLNLRAGQSAVFILPTVTQYGLDINIDRSQQQIRSFDPTPGEAVSSTLPPHHSEAEPTTQSNVASESIALQNYSLQSGFPYTQTSWSTVTPAYSVPSVPEPDGRKFVLASVHPEPLTYGAGQTAAPLKNKFQGRQPKSNLGTSLLSSRSTSQIPASGVSTTSYPFFPSDPVEVRPSRPSIEPLQAAPFDRWSSSGSDSTTGVILRPESSKTELGDGNIRTNSSGSLLRQHKTGCPHASVSTRQSQPSMQVTSAMSITSSNQLPVLPVDTLPARPSHHRNMLAHTCGQSSNLSHSIPCDVHLSGLHAEMRRMEAYRHPGGKDSDVSKNTKKTSNERQLRRPYPRGYPFGGGGEHAHPDVLPMELTDSAAAEMLEEVPYVVIRRPRSVDVKQYQLHLQRQQQQAAAMAAAAAGYPFHPGAPPFFGESHHHHAAAAAAAAAAAYHYGGRMPVAPPFTYGPMPTAYHHHHHQAPVAPGRSELPPDIKCGRSGKHHSVGPGDPRLDARQERARQARPSQQASHYHEGPPEGLDPYAAVAPMHREKCKAKRKHSKTPESSMVKEYDANRSKRHEKPATDAAPAPDDVLHHHAQCVHRRRLMDPNLPEESTEKRAVMQAKRHIRPKPTRPTIDSGSKQPTTRTGSAGRSPSRTKDVPVLEAGDSRQKRRTAEPVDDSRETEVPYPVSEIFFSPSRGSEPADARQGKLSSATRHHHHHHPACASLMGRARASQLQKQLPKPAKIVPSDAALASSSVPQLQRSQLRDETAPKLSARSWASDDKYPLDRGSIVPQARADRMSRKQEDSAVRPVMSDTRETIEKLRQELRSAGFQVKDTLPSRAVTDWGRPSSMESGHQPTGTKPTTKPSHRPVDKTSPSRQKPTEVAHGFIESRKPTGTPSDVTKPDKPVAQAADSLATAGGVDLPFGGPPRNPVYLDSDTDSDEVSRQRKEPDAVSRPQDSQDILREPLSTTASTMETIEAPAGGQEVELSVDVPEPGHVQPAISPRSPSPSLPLSFVPCDGADDETDVSLGSQASLLNSPDSASYCSTCDRVDSYGSLSPSSSHSCCHSRHRRRYHSSCHGHRRRRHHHHGHGHHDHYHSHRYYHRNYTCLCHSCVSHHHRRHLSDQRNAYRESRHHSVKPYRASHRVGSSPRRHQRSSSDRRHGYGTSSSEPSELSWTNSLSESSAQDEIPGDHWIEDALTLERRSMIVEELLMKEQKLRAQIAKHRALAYELKQTREQTQKLLGAEPRRQAGRFGRKSEVANHSKEKGMDDSVRSTSKKELASEASSHKGSTAVSRQKEGVPTKEDKHLDDGRPDGKHGVKKDERTGTRQSHAVRPARHYRHLHPNRRHPGSKSSSRSPRDRSTDLRDSFLENQAAANYQFAFLVAVQDDFVIENTAALADGDGEFDSPEKPSVDLKDETQTKVVEDGKGESAEERQPTQMTLATMELEDIEENTVYPSDIELQTTSFVQSVEPQQACMLSTGTITSVEVTEPPQPPPTAPPLAACISSTVDTSPSDFVTTSGEQVAQAMETAGESIETKPKPQLSSINQLSDLDASADQTDADSEYDGTHVINMLSEIIENSLSEMRLTDSQDQHTTDGSTQASSVCDDLHTSEASMETVKAAHSPTRLGSPSNSSTSASEGSEDIEPFPPPPPESLVDLYLAHDGTLTHTHHLFAGALDEVIEEECAAEEPESDVCGTTVQSDADSTLVERTTDEEKQDSSSPEPKVGENLTDGELTIQVEVNAEAANEQASIELEISANEAEQQGSALDSAQAPGDVAPEDVQMNKDINRDTVMPENSAHQSEDVDNGTREEAELPSGLWPVRLSLYQSTMNGMFNFWKTWSRRDVCALHIVWTTTPTGNRRTIKIAHEDSTMTNVNMDVRKFTFFWGRKRREEPSGNSSNAQVFRSHSPSRKMARRRKLLERDFTDWKVRGSNPTSASRLSLSRLGQPGSIPALVQPSGGMAARQLNEPQDLCQCRHWETRQRTTDERPETGLLRICFIHRNGHNSQNDGLFIENGNAFAFPAKHHCFAVRFLSQMLSLRTQIVLPPRCERPDGIPANAQSLYLRLTTNSCHIGRRVVPSAESPYSLNTGHC</sequence>
<dbReference type="SMART" id="SM01196">
    <property type="entry name" value="FERM_C"/>
    <property type="match status" value="1"/>
</dbReference>
<dbReference type="GeneID" id="20321432"/>
<feature type="region of interest" description="Disordered" evidence="1">
    <location>
        <begin position="1973"/>
        <end position="2098"/>
    </location>
</feature>
<feature type="region of interest" description="Disordered" evidence="1">
    <location>
        <begin position="774"/>
        <end position="801"/>
    </location>
</feature>
<feature type="region of interest" description="Disordered" evidence="1">
    <location>
        <begin position="1479"/>
        <end position="1517"/>
    </location>
</feature>
<feature type="region of interest" description="Disordered" evidence="1">
    <location>
        <begin position="878"/>
        <end position="897"/>
    </location>
</feature>
<evidence type="ECO:0000259" key="2">
    <source>
        <dbReference type="SMART" id="SM01196"/>
    </source>
</evidence>
<feature type="domain" description="FERM C-terminal PH-like" evidence="2">
    <location>
        <begin position="135"/>
        <end position="226"/>
    </location>
</feature>
<dbReference type="CTD" id="20321432"/>
<feature type="compositionally biased region" description="Polar residues" evidence="1">
    <location>
        <begin position="1898"/>
        <end position="1919"/>
    </location>
</feature>
<reference evidence="3 4" key="1">
    <citation type="submission" date="2013-11" db="EMBL/GenBank/DDBJ databases">
        <title>Opisthorchis viverrini - life in the bile duct.</title>
        <authorList>
            <person name="Young N.D."/>
            <person name="Nagarajan N."/>
            <person name="Lin S.J."/>
            <person name="Korhonen P.K."/>
            <person name="Jex A.R."/>
            <person name="Hall R.S."/>
            <person name="Safavi-Hemami H."/>
            <person name="Kaewkong W."/>
            <person name="Bertrand D."/>
            <person name="Gao S."/>
            <person name="Seet Q."/>
            <person name="Wongkham S."/>
            <person name="Teh B.T."/>
            <person name="Wongkham C."/>
            <person name="Intapan P.M."/>
            <person name="Maleewong W."/>
            <person name="Yang X."/>
            <person name="Hu M."/>
            <person name="Wang Z."/>
            <person name="Hofmann A."/>
            <person name="Sternberg P.W."/>
            <person name="Tan P."/>
            <person name="Wang J."/>
            <person name="Gasser R.B."/>
        </authorList>
    </citation>
    <scope>NUCLEOTIDE SEQUENCE [LARGE SCALE GENOMIC DNA]</scope>
</reference>
<evidence type="ECO:0000313" key="4">
    <source>
        <dbReference type="Proteomes" id="UP000054324"/>
    </source>
</evidence>
<dbReference type="SUPFAM" id="SSF54236">
    <property type="entry name" value="Ubiquitin-like"/>
    <property type="match status" value="1"/>
</dbReference>
<dbReference type="InterPro" id="IPR019748">
    <property type="entry name" value="FERM_central"/>
</dbReference>
<evidence type="ECO:0000256" key="1">
    <source>
        <dbReference type="SAM" id="MobiDB-lite"/>
    </source>
</evidence>
<feature type="compositionally biased region" description="Basic and acidic residues" evidence="1">
    <location>
        <begin position="1384"/>
        <end position="1413"/>
    </location>
</feature>
<feature type="compositionally biased region" description="Basic residues" evidence="1">
    <location>
        <begin position="1278"/>
        <end position="1287"/>
    </location>
</feature>
<dbReference type="Proteomes" id="UP000054324">
    <property type="component" value="Unassembled WGS sequence"/>
</dbReference>
<dbReference type="SUPFAM" id="SSF47031">
    <property type="entry name" value="Second domain of FERM"/>
    <property type="match status" value="1"/>
</dbReference>
<dbReference type="PANTHER" id="PTHR45858">
    <property type="entry name" value="FERM DOMAIN CONTAINING PROTEIN"/>
    <property type="match status" value="1"/>
</dbReference>
<feature type="compositionally biased region" description="Polar residues" evidence="1">
    <location>
        <begin position="1581"/>
        <end position="1596"/>
    </location>
</feature>
<feature type="compositionally biased region" description="Low complexity" evidence="1">
    <location>
        <begin position="2365"/>
        <end position="2375"/>
    </location>
</feature>
<feature type="region of interest" description="Disordered" evidence="1">
    <location>
        <begin position="2322"/>
        <end position="2391"/>
    </location>
</feature>
<feature type="compositionally biased region" description="Basic and acidic residues" evidence="1">
    <location>
        <begin position="1989"/>
        <end position="2015"/>
    </location>
</feature>
<feature type="compositionally biased region" description="Basic and acidic residues" evidence="1">
    <location>
        <begin position="2029"/>
        <end position="2060"/>
    </location>
</feature>
<evidence type="ECO:0000313" key="3">
    <source>
        <dbReference type="EMBL" id="KER25266.1"/>
    </source>
</evidence>
<dbReference type="Pfam" id="PF09380">
    <property type="entry name" value="FERM_C"/>
    <property type="match status" value="1"/>
</dbReference>
<feature type="compositionally biased region" description="Polar residues" evidence="1">
    <location>
        <begin position="1483"/>
        <end position="1493"/>
    </location>
</feature>
<feature type="region of interest" description="Disordered" evidence="1">
    <location>
        <begin position="1202"/>
        <end position="1451"/>
    </location>
</feature>
<dbReference type="InterPro" id="IPR029071">
    <property type="entry name" value="Ubiquitin-like_domsf"/>
</dbReference>
<dbReference type="CDD" id="cd14473">
    <property type="entry name" value="FERM_B-lobe"/>
    <property type="match status" value="1"/>
</dbReference>
<feature type="compositionally biased region" description="Basic residues" evidence="1">
    <location>
        <begin position="1865"/>
        <end position="1888"/>
    </location>
</feature>
<feature type="compositionally biased region" description="Polar residues" evidence="1">
    <location>
        <begin position="396"/>
        <end position="410"/>
    </location>
</feature>
<organism evidence="3 4">
    <name type="scientific">Opisthorchis viverrini</name>
    <name type="common">Southeast Asian liver fluke</name>
    <dbReference type="NCBI Taxonomy" id="6198"/>
    <lineage>
        <taxon>Eukaryota</taxon>
        <taxon>Metazoa</taxon>
        <taxon>Spiralia</taxon>
        <taxon>Lophotrochozoa</taxon>
        <taxon>Platyhelminthes</taxon>
        <taxon>Trematoda</taxon>
        <taxon>Digenea</taxon>
        <taxon>Opisthorchiida</taxon>
        <taxon>Opisthorchiata</taxon>
        <taxon>Opisthorchiidae</taxon>
        <taxon>Opisthorchis</taxon>
    </lineage>
</organism>
<feature type="compositionally biased region" description="Basic and acidic residues" evidence="1">
    <location>
        <begin position="1054"/>
        <end position="1076"/>
    </location>
</feature>
<feature type="region of interest" description="Disordered" evidence="1">
    <location>
        <begin position="1726"/>
        <end position="1749"/>
    </location>
</feature>
<feature type="compositionally biased region" description="Polar residues" evidence="1">
    <location>
        <begin position="585"/>
        <end position="610"/>
    </location>
</feature>
<feature type="compositionally biased region" description="Polar residues" evidence="1">
    <location>
        <begin position="2017"/>
        <end position="2028"/>
    </location>
</feature>
<dbReference type="InterPro" id="IPR018980">
    <property type="entry name" value="FERM_PH-like_C"/>
</dbReference>
<dbReference type="SUPFAM" id="SSF50729">
    <property type="entry name" value="PH domain-like"/>
    <property type="match status" value="1"/>
</dbReference>
<gene>
    <name evidence="3" type="ORF">T265_07253</name>
</gene>
<feature type="compositionally biased region" description="Polar residues" evidence="1">
    <location>
        <begin position="1363"/>
        <end position="1382"/>
    </location>
</feature>
<dbReference type="GO" id="GO:0005085">
    <property type="term" value="F:guanyl-nucleotide exchange factor activity"/>
    <property type="evidence" value="ECO:0007669"/>
    <property type="project" value="TreeGrafter"/>
</dbReference>
<feature type="compositionally biased region" description="Basic and acidic residues" evidence="1">
    <location>
        <begin position="1674"/>
        <end position="1684"/>
    </location>
</feature>
<feature type="region of interest" description="Disordered" evidence="1">
    <location>
        <begin position="1054"/>
        <end position="1092"/>
    </location>
</feature>
<feature type="region of interest" description="Disordered" evidence="1">
    <location>
        <begin position="1857"/>
        <end position="1924"/>
    </location>
</feature>
<dbReference type="RefSeq" id="XP_009170991.1">
    <property type="nucleotide sequence ID" value="XM_009172727.1"/>
</dbReference>
<feature type="region of interest" description="Disordered" evidence="1">
    <location>
        <begin position="2421"/>
        <end position="2467"/>
    </location>
</feature>
<dbReference type="InterPro" id="IPR018979">
    <property type="entry name" value="FERM_N"/>
</dbReference>
<dbReference type="OrthoDB" id="6266247at2759"/>
<feature type="compositionally biased region" description="Polar residues" evidence="1">
    <location>
        <begin position="2431"/>
        <end position="2440"/>
    </location>
</feature>
<dbReference type="Gene3D" id="3.10.20.90">
    <property type="entry name" value="Phosphatidylinositol 3-kinase Catalytic Subunit, Chain A, domain 1"/>
    <property type="match status" value="1"/>
</dbReference>
<feature type="region of interest" description="Disordered" evidence="1">
    <location>
        <begin position="2134"/>
        <end position="2169"/>
    </location>
</feature>
<dbReference type="EMBL" id="KL596782">
    <property type="protein sequence ID" value="KER25266.1"/>
    <property type="molecule type" value="Genomic_DNA"/>
</dbReference>
<feature type="compositionally biased region" description="Basic and acidic residues" evidence="1">
    <location>
        <begin position="2537"/>
        <end position="2549"/>
    </location>
</feature>
<feature type="compositionally biased region" description="Low complexity" evidence="1">
    <location>
        <begin position="878"/>
        <end position="890"/>
    </location>
</feature>
<protein>
    <recommendedName>
        <fullName evidence="2">FERM C-terminal PH-like domain-containing protein</fullName>
    </recommendedName>
</protein>
<dbReference type="STRING" id="6198.A0A074ZD98"/>
<feature type="region of interest" description="Disordered" evidence="1">
    <location>
        <begin position="396"/>
        <end position="464"/>
    </location>
</feature>
<feature type="compositionally biased region" description="Polar residues" evidence="1">
    <location>
        <begin position="442"/>
        <end position="462"/>
    </location>
</feature>
<feature type="region of interest" description="Disordered" evidence="1">
    <location>
        <begin position="1561"/>
        <end position="1703"/>
    </location>
</feature>
<dbReference type="PANTHER" id="PTHR45858:SF5">
    <property type="entry name" value="MOESIN_EZRIN_RADIXIN HOMOLOG 1"/>
    <property type="match status" value="1"/>
</dbReference>
<proteinExistence type="predicted"/>
<feature type="compositionally biased region" description="Basic residues" evidence="1">
    <location>
        <begin position="2068"/>
        <end position="2084"/>
    </location>
</feature>
<feature type="compositionally biased region" description="Basic and acidic residues" evidence="1">
    <location>
        <begin position="1237"/>
        <end position="1247"/>
    </location>
</feature>
<dbReference type="Pfam" id="PF09379">
    <property type="entry name" value="FERM_N"/>
    <property type="match status" value="1"/>
</dbReference>
<feature type="compositionally biased region" description="Basic and acidic residues" evidence="1">
    <location>
        <begin position="2141"/>
        <end position="2169"/>
    </location>
</feature>
<dbReference type="InterPro" id="IPR011993">
    <property type="entry name" value="PH-like_dom_sf"/>
</dbReference>
<dbReference type="Gene3D" id="2.30.29.30">
    <property type="entry name" value="Pleckstrin-homology domain (PH domain)/Phosphotyrosine-binding domain (PTB)"/>
    <property type="match status" value="1"/>
</dbReference>